<dbReference type="AlphaFoldDB" id="A0A5J4ZEN6"/>
<keyword evidence="3" id="KW-1185">Reference proteome</keyword>
<sequence length="394" mass="44287">MQIIGFSVRLSSSLLWILMYKLGVSYADNSAPREADFDLRNSFLNPATPDIVRRSSDPGDALGGSIYDPVYYSSFFKDSQGNGYSYGEFFSHRYQLRMPEALLPSLNTHNPLTWLLSELFFTFGSLTIHSAVKIQPLSSGSDIVGHRQDQFTSVGGLANPSIPSSPGKQKPRAFEKNRYTCNGDMAPVHGGSRKLLLRFLQTSMVIDRARPILGRYIWLLRTESSPELAPPELVSRACASRARQSLRIQSSRLQSSPELASPELAKTCASRARQSSYPELEHPELARVVLLMHCVDKEPLQDKIVKIFEELVFENRDILKQHNSSVSLIMSLQRVLDRRLYLLFFSNTYGAPVRSLFAFSRKNLSKETLSKMFIKPTENAQGLPSFKVIAAQQV</sequence>
<dbReference type="Proteomes" id="UP000325577">
    <property type="component" value="Linkage Group LG9"/>
</dbReference>
<accession>A0A5J4ZEN6</accession>
<dbReference type="EMBL" id="CM018052">
    <property type="protein sequence ID" value="KAA8516102.1"/>
    <property type="molecule type" value="Genomic_DNA"/>
</dbReference>
<evidence type="ECO:0000256" key="1">
    <source>
        <dbReference type="SAM" id="SignalP"/>
    </source>
</evidence>
<reference evidence="2 3" key="1">
    <citation type="submission" date="2019-09" db="EMBL/GenBank/DDBJ databases">
        <title>A chromosome-level genome assembly of the Chinese tupelo Nyssa sinensis.</title>
        <authorList>
            <person name="Yang X."/>
            <person name="Kang M."/>
            <person name="Yang Y."/>
            <person name="Xiong H."/>
            <person name="Wang M."/>
            <person name="Zhang Z."/>
            <person name="Wang Z."/>
            <person name="Wu H."/>
            <person name="Ma T."/>
            <person name="Liu J."/>
            <person name="Xi Z."/>
        </authorList>
    </citation>
    <scope>NUCLEOTIDE SEQUENCE [LARGE SCALE GENOMIC DNA]</scope>
    <source>
        <strain evidence="2">J267</strain>
        <tissue evidence="2">Leaf</tissue>
    </source>
</reference>
<gene>
    <name evidence="2" type="ORF">F0562_019281</name>
</gene>
<dbReference type="PANTHER" id="PTHR35471:SF1">
    <property type="entry name" value="OS07G0223700 PROTEIN"/>
    <property type="match status" value="1"/>
</dbReference>
<feature type="chain" id="PRO_5023861254" evidence="1">
    <location>
        <begin position="28"/>
        <end position="394"/>
    </location>
</feature>
<feature type="signal peptide" evidence="1">
    <location>
        <begin position="1"/>
        <end position="27"/>
    </location>
</feature>
<dbReference type="OrthoDB" id="1916950at2759"/>
<protein>
    <submittedName>
        <fullName evidence="2">Uncharacterized protein</fullName>
    </submittedName>
</protein>
<proteinExistence type="predicted"/>
<keyword evidence="1" id="KW-0732">Signal</keyword>
<organism evidence="2 3">
    <name type="scientific">Nyssa sinensis</name>
    <dbReference type="NCBI Taxonomy" id="561372"/>
    <lineage>
        <taxon>Eukaryota</taxon>
        <taxon>Viridiplantae</taxon>
        <taxon>Streptophyta</taxon>
        <taxon>Embryophyta</taxon>
        <taxon>Tracheophyta</taxon>
        <taxon>Spermatophyta</taxon>
        <taxon>Magnoliopsida</taxon>
        <taxon>eudicotyledons</taxon>
        <taxon>Gunneridae</taxon>
        <taxon>Pentapetalae</taxon>
        <taxon>asterids</taxon>
        <taxon>Cornales</taxon>
        <taxon>Nyssaceae</taxon>
        <taxon>Nyssa</taxon>
    </lineage>
</organism>
<evidence type="ECO:0000313" key="2">
    <source>
        <dbReference type="EMBL" id="KAA8516102.1"/>
    </source>
</evidence>
<name>A0A5J4ZEN6_9ASTE</name>
<evidence type="ECO:0000313" key="3">
    <source>
        <dbReference type="Proteomes" id="UP000325577"/>
    </source>
</evidence>
<dbReference type="PANTHER" id="PTHR35471">
    <property type="entry name" value="OS07G0223700 PROTEIN"/>
    <property type="match status" value="1"/>
</dbReference>